<evidence type="ECO:0000313" key="2">
    <source>
        <dbReference type="EMBL" id="KAK2642884.1"/>
    </source>
</evidence>
<sequence>MFTTVITLNLLSFGMIKCLENLEEIEVWNSRLIEEIIEGEEVGGVLPLKKLPFSTANKPFSLKHITGSKQWWDSLDWDESSAKTCLKPFFKEDK</sequence>
<organism evidence="2 3">
    <name type="scientific">Dipteronia dyeriana</name>
    <dbReference type="NCBI Taxonomy" id="168575"/>
    <lineage>
        <taxon>Eukaryota</taxon>
        <taxon>Viridiplantae</taxon>
        <taxon>Streptophyta</taxon>
        <taxon>Embryophyta</taxon>
        <taxon>Tracheophyta</taxon>
        <taxon>Spermatophyta</taxon>
        <taxon>Magnoliopsida</taxon>
        <taxon>eudicotyledons</taxon>
        <taxon>Gunneridae</taxon>
        <taxon>Pentapetalae</taxon>
        <taxon>rosids</taxon>
        <taxon>malvids</taxon>
        <taxon>Sapindales</taxon>
        <taxon>Sapindaceae</taxon>
        <taxon>Hippocastanoideae</taxon>
        <taxon>Acereae</taxon>
        <taxon>Dipteronia</taxon>
    </lineage>
</organism>
<gene>
    <name evidence="2" type="ORF">Ddye_024647</name>
</gene>
<reference evidence="2" key="1">
    <citation type="journal article" date="2023" name="Plant J.">
        <title>Genome sequences and population genomics provide insights into the demographic history, inbreeding, and mutation load of two 'living fossil' tree species of Dipteronia.</title>
        <authorList>
            <person name="Feng Y."/>
            <person name="Comes H.P."/>
            <person name="Chen J."/>
            <person name="Zhu S."/>
            <person name="Lu R."/>
            <person name="Zhang X."/>
            <person name="Li P."/>
            <person name="Qiu J."/>
            <person name="Olsen K.M."/>
            <person name="Qiu Y."/>
        </authorList>
    </citation>
    <scope>NUCLEOTIDE SEQUENCE</scope>
    <source>
        <strain evidence="2">KIB01</strain>
    </source>
</reference>
<dbReference type="AlphaFoldDB" id="A0AAD9WT59"/>
<keyword evidence="3" id="KW-1185">Reference proteome</keyword>
<dbReference type="Proteomes" id="UP001280121">
    <property type="component" value="Unassembled WGS sequence"/>
</dbReference>
<feature type="chain" id="PRO_5042287423" evidence="1">
    <location>
        <begin position="19"/>
        <end position="94"/>
    </location>
</feature>
<evidence type="ECO:0000313" key="3">
    <source>
        <dbReference type="Proteomes" id="UP001280121"/>
    </source>
</evidence>
<protein>
    <submittedName>
        <fullName evidence="2">Uncharacterized protein</fullName>
    </submittedName>
</protein>
<feature type="signal peptide" evidence="1">
    <location>
        <begin position="1"/>
        <end position="18"/>
    </location>
</feature>
<proteinExistence type="predicted"/>
<accession>A0AAD9WT59</accession>
<dbReference type="EMBL" id="JANJYI010000007">
    <property type="protein sequence ID" value="KAK2642884.1"/>
    <property type="molecule type" value="Genomic_DNA"/>
</dbReference>
<keyword evidence="1" id="KW-0732">Signal</keyword>
<comment type="caution">
    <text evidence="2">The sequence shown here is derived from an EMBL/GenBank/DDBJ whole genome shotgun (WGS) entry which is preliminary data.</text>
</comment>
<name>A0AAD9WT59_9ROSI</name>
<evidence type="ECO:0000256" key="1">
    <source>
        <dbReference type="SAM" id="SignalP"/>
    </source>
</evidence>